<dbReference type="PROSITE" id="PS50011">
    <property type="entry name" value="PROTEIN_KINASE_DOM"/>
    <property type="match status" value="1"/>
</dbReference>
<keyword evidence="4" id="KW-1185">Reference proteome</keyword>
<feature type="binding site" evidence="1">
    <location>
        <position position="104"/>
    </location>
    <ligand>
        <name>ATP</name>
        <dbReference type="ChEBI" id="CHEBI:30616"/>
    </ligand>
</feature>
<dbReference type="Proteomes" id="UP001221757">
    <property type="component" value="Unassembled WGS sequence"/>
</dbReference>
<comment type="caution">
    <text evidence="3">The sequence shown here is derived from an EMBL/GenBank/DDBJ whole genome shotgun (WGS) entry which is preliminary data.</text>
</comment>
<evidence type="ECO:0000313" key="3">
    <source>
        <dbReference type="EMBL" id="KAJ7686632.1"/>
    </source>
</evidence>
<evidence type="ECO:0000256" key="1">
    <source>
        <dbReference type="PROSITE-ProRule" id="PRU10141"/>
    </source>
</evidence>
<accession>A0AAD7D9V4</accession>
<evidence type="ECO:0000259" key="2">
    <source>
        <dbReference type="PROSITE" id="PS50011"/>
    </source>
</evidence>
<sequence>MDPAHLRPHLATELLQQLVHSRQLLLSAGETALLVGQPVLALIALINSARSPFQVKKWTVYGLPGLEAQLDPSTFQFIQLLGKGGFGAVYKVWDKTSKQFLAVKVLSKTNTEAGDLDHELTVHRVLRGLRSVPDFLGCFEDQRNWSWPSAASSKCQS</sequence>
<dbReference type="SUPFAM" id="SSF56112">
    <property type="entry name" value="Protein kinase-like (PK-like)"/>
    <property type="match status" value="1"/>
</dbReference>
<dbReference type="EMBL" id="JARKIE010000094">
    <property type="protein sequence ID" value="KAJ7686632.1"/>
    <property type="molecule type" value="Genomic_DNA"/>
</dbReference>
<proteinExistence type="predicted"/>
<feature type="domain" description="Protein kinase" evidence="2">
    <location>
        <begin position="75"/>
        <end position="157"/>
    </location>
</feature>
<name>A0AAD7D9V4_MYCRO</name>
<dbReference type="GO" id="GO:0004672">
    <property type="term" value="F:protein kinase activity"/>
    <property type="evidence" value="ECO:0007669"/>
    <property type="project" value="InterPro"/>
</dbReference>
<dbReference type="InterPro" id="IPR000719">
    <property type="entry name" value="Prot_kinase_dom"/>
</dbReference>
<dbReference type="InterPro" id="IPR011009">
    <property type="entry name" value="Kinase-like_dom_sf"/>
</dbReference>
<dbReference type="AlphaFoldDB" id="A0AAD7D9V4"/>
<evidence type="ECO:0000313" key="4">
    <source>
        <dbReference type="Proteomes" id="UP001221757"/>
    </source>
</evidence>
<protein>
    <recommendedName>
        <fullName evidence="2">Protein kinase domain-containing protein</fullName>
    </recommendedName>
</protein>
<dbReference type="InterPro" id="IPR017441">
    <property type="entry name" value="Protein_kinase_ATP_BS"/>
</dbReference>
<reference evidence="3" key="1">
    <citation type="submission" date="2023-03" db="EMBL/GenBank/DDBJ databases">
        <title>Massive genome expansion in bonnet fungi (Mycena s.s.) driven by repeated elements and novel gene families across ecological guilds.</title>
        <authorList>
            <consortium name="Lawrence Berkeley National Laboratory"/>
            <person name="Harder C.B."/>
            <person name="Miyauchi S."/>
            <person name="Viragh M."/>
            <person name="Kuo A."/>
            <person name="Thoen E."/>
            <person name="Andreopoulos B."/>
            <person name="Lu D."/>
            <person name="Skrede I."/>
            <person name="Drula E."/>
            <person name="Henrissat B."/>
            <person name="Morin E."/>
            <person name="Kohler A."/>
            <person name="Barry K."/>
            <person name="LaButti K."/>
            <person name="Morin E."/>
            <person name="Salamov A."/>
            <person name="Lipzen A."/>
            <person name="Mereny Z."/>
            <person name="Hegedus B."/>
            <person name="Baldrian P."/>
            <person name="Stursova M."/>
            <person name="Weitz H."/>
            <person name="Taylor A."/>
            <person name="Grigoriev I.V."/>
            <person name="Nagy L.G."/>
            <person name="Martin F."/>
            <person name="Kauserud H."/>
        </authorList>
    </citation>
    <scope>NUCLEOTIDE SEQUENCE</scope>
    <source>
        <strain evidence="3">CBHHK067</strain>
    </source>
</reference>
<dbReference type="GO" id="GO:0005524">
    <property type="term" value="F:ATP binding"/>
    <property type="evidence" value="ECO:0007669"/>
    <property type="project" value="UniProtKB-UniRule"/>
</dbReference>
<dbReference type="Gene3D" id="3.30.200.20">
    <property type="entry name" value="Phosphorylase Kinase, domain 1"/>
    <property type="match status" value="1"/>
</dbReference>
<gene>
    <name evidence="3" type="ORF">B0H17DRAFT_707115</name>
</gene>
<keyword evidence="1" id="KW-0547">Nucleotide-binding</keyword>
<organism evidence="3 4">
    <name type="scientific">Mycena rosella</name>
    <name type="common">Pink bonnet</name>
    <name type="synonym">Agaricus rosellus</name>
    <dbReference type="NCBI Taxonomy" id="1033263"/>
    <lineage>
        <taxon>Eukaryota</taxon>
        <taxon>Fungi</taxon>
        <taxon>Dikarya</taxon>
        <taxon>Basidiomycota</taxon>
        <taxon>Agaricomycotina</taxon>
        <taxon>Agaricomycetes</taxon>
        <taxon>Agaricomycetidae</taxon>
        <taxon>Agaricales</taxon>
        <taxon>Marasmiineae</taxon>
        <taxon>Mycenaceae</taxon>
        <taxon>Mycena</taxon>
    </lineage>
</organism>
<keyword evidence="1" id="KW-0067">ATP-binding</keyword>
<dbReference type="PROSITE" id="PS00107">
    <property type="entry name" value="PROTEIN_KINASE_ATP"/>
    <property type="match status" value="1"/>
</dbReference>